<keyword evidence="3 7" id="KW-0813">Transport</keyword>
<dbReference type="STRING" id="279238.Saro_2013"/>
<dbReference type="SUPFAM" id="SSF52833">
    <property type="entry name" value="Thioredoxin-like"/>
    <property type="match status" value="1"/>
</dbReference>
<dbReference type="InterPro" id="IPR002109">
    <property type="entry name" value="Glutaredoxin"/>
</dbReference>
<proteinExistence type="inferred from homology"/>
<dbReference type="PANTHER" id="PTHR45694">
    <property type="entry name" value="GLUTAREDOXIN 2"/>
    <property type="match status" value="1"/>
</dbReference>
<comment type="similarity">
    <text evidence="2 7">Belongs to the glutaredoxin family.</text>
</comment>
<keyword evidence="6 7" id="KW-0676">Redox-active center</keyword>
<dbReference type="eggNOG" id="COG0695">
    <property type="taxonomic scope" value="Bacteria"/>
</dbReference>
<accession>Q2G6S1</accession>
<keyword evidence="7" id="KW-0963">Cytoplasm</keyword>
<dbReference type="GO" id="GO:0015038">
    <property type="term" value="F:glutathione disulfide oxidoreductase activity"/>
    <property type="evidence" value="ECO:0007669"/>
    <property type="project" value="UniProtKB-UniRule"/>
</dbReference>
<organism evidence="9 10">
    <name type="scientific">Novosphingobium aromaticivorans (strain ATCC 700278 / DSM 12444 / CCUG 56034 / CIP 105152 / NBRC 16084 / F199)</name>
    <dbReference type="NCBI Taxonomy" id="279238"/>
    <lineage>
        <taxon>Bacteria</taxon>
        <taxon>Pseudomonadati</taxon>
        <taxon>Pseudomonadota</taxon>
        <taxon>Alphaproteobacteria</taxon>
        <taxon>Sphingomonadales</taxon>
        <taxon>Sphingomonadaceae</taxon>
        <taxon>Novosphingobium</taxon>
    </lineage>
</organism>
<dbReference type="PANTHER" id="PTHR45694:SF18">
    <property type="entry name" value="GLUTAREDOXIN-1-RELATED"/>
    <property type="match status" value="1"/>
</dbReference>
<dbReference type="AlphaFoldDB" id="Q2G6S1"/>
<dbReference type="PROSITE" id="PS51354">
    <property type="entry name" value="GLUTAREDOXIN_2"/>
    <property type="match status" value="1"/>
</dbReference>
<evidence type="ECO:0000256" key="7">
    <source>
        <dbReference type="RuleBase" id="RU364065"/>
    </source>
</evidence>
<dbReference type="KEGG" id="nar:Saro_2013"/>
<name>Q2G6S1_NOVAD</name>
<dbReference type="GO" id="GO:0005737">
    <property type="term" value="C:cytoplasm"/>
    <property type="evidence" value="ECO:0007669"/>
    <property type="project" value="TreeGrafter"/>
</dbReference>
<dbReference type="InterPro" id="IPR036249">
    <property type="entry name" value="Thioredoxin-like_sf"/>
</dbReference>
<dbReference type="PROSITE" id="PS50404">
    <property type="entry name" value="GST_NTER"/>
    <property type="match status" value="1"/>
</dbReference>
<evidence type="ECO:0000256" key="3">
    <source>
        <dbReference type="ARBA" id="ARBA00022448"/>
    </source>
</evidence>
<dbReference type="GO" id="GO:0034599">
    <property type="term" value="P:cellular response to oxidative stress"/>
    <property type="evidence" value="ECO:0007669"/>
    <property type="project" value="TreeGrafter"/>
</dbReference>
<keyword evidence="5" id="KW-1015">Disulfide bond</keyword>
<dbReference type="Pfam" id="PF00462">
    <property type="entry name" value="Glutaredoxin"/>
    <property type="match status" value="1"/>
</dbReference>
<dbReference type="Proteomes" id="UP000009134">
    <property type="component" value="Chromosome"/>
</dbReference>
<protein>
    <recommendedName>
        <fullName evidence="7">Glutaredoxin</fullName>
    </recommendedName>
</protein>
<dbReference type="GO" id="GO:0045454">
    <property type="term" value="P:cell redox homeostasis"/>
    <property type="evidence" value="ECO:0007669"/>
    <property type="project" value="InterPro"/>
</dbReference>
<sequence length="88" mass="9603">MPNMPKVEMYTKWGCPYCFRAKQLLDGKGVSYEEIDVTMGGPKKTEMLERAPGHTTVPSIFIDGLHVGGSDDLAALNAQGKLDMMLGL</sequence>
<dbReference type="InterPro" id="IPR014025">
    <property type="entry name" value="Glutaredoxin_subgr"/>
</dbReference>
<evidence type="ECO:0000256" key="2">
    <source>
        <dbReference type="ARBA" id="ARBA00007787"/>
    </source>
</evidence>
<feature type="domain" description="GST N-terminal" evidence="8">
    <location>
        <begin position="5"/>
        <end position="88"/>
    </location>
</feature>
<evidence type="ECO:0000256" key="5">
    <source>
        <dbReference type="ARBA" id="ARBA00023157"/>
    </source>
</evidence>
<dbReference type="InterPro" id="IPR011767">
    <property type="entry name" value="GLR_AS"/>
</dbReference>
<dbReference type="PRINTS" id="PR00160">
    <property type="entry name" value="GLUTAREDOXIN"/>
</dbReference>
<comment type="function">
    <text evidence="1 7">Has a glutathione-disulfide oxidoreductase activity in the presence of NADPH and glutathione reductase. Reduces low molecular weight disulfides and proteins.</text>
</comment>
<dbReference type="CDD" id="cd03418">
    <property type="entry name" value="GRX_GRXb_1_3_like"/>
    <property type="match status" value="1"/>
</dbReference>
<evidence type="ECO:0000256" key="6">
    <source>
        <dbReference type="ARBA" id="ARBA00023284"/>
    </source>
</evidence>
<keyword evidence="4 7" id="KW-0249">Electron transport</keyword>
<keyword evidence="10" id="KW-1185">Reference proteome</keyword>
<dbReference type="EMBL" id="CP000248">
    <property type="protein sequence ID" value="ABD26452.1"/>
    <property type="molecule type" value="Genomic_DNA"/>
</dbReference>
<dbReference type="NCBIfam" id="TIGR02181">
    <property type="entry name" value="GRX_bact"/>
    <property type="match status" value="1"/>
</dbReference>
<evidence type="ECO:0000313" key="10">
    <source>
        <dbReference type="Proteomes" id="UP000009134"/>
    </source>
</evidence>
<dbReference type="HOGENOM" id="CLU_026126_7_3_5"/>
<dbReference type="Gene3D" id="3.40.30.10">
    <property type="entry name" value="Glutaredoxin"/>
    <property type="match status" value="1"/>
</dbReference>
<evidence type="ECO:0000259" key="8">
    <source>
        <dbReference type="PROSITE" id="PS50404"/>
    </source>
</evidence>
<gene>
    <name evidence="9" type="ordered locus">Saro_2013</name>
</gene>
<dbReference type="InterPro" id="IPR011900">
    <property type="entry name" value="GRX_bact"/>
</dbReference>
<evidence type="ECO:0000313" key="9">
    <source>
        <dbReference type="EMBL" id="ABD26452.1"/>
    </source>
</evidence>
<evidence type="ECO:0000256" key="4">
    <source>
        <dbReference type="ARBA" id="ARBA00022982"/>
    </source>
</evidence>
<dbReference type="InterPro" id="IPR004045">
    <property type="entry name" value="Glutathione_S-Trfase_N"/>
</dbReference>
<evidence type="ECO:0000256" key="1">
    <source>
        <dbReference type="ARBA" id="ARBA00002549"/>
    </source>
</evidence>
<dbReference type="PROSITE" id="PS00195">
    <property type="entry name" value="GLUTAREDOXIN_1"/>
    <property type="match status" value="1"/>
</dbReference>
<reference evidence="10" key="1">
    <citation type="submission" date="2006-01" db="EMBL/GenBank/DDBJ databases">
        <title>Complete sequence of Novosphingobium aromaticivorans DSM 12444.</title>
        <authorList>
            <consortium name="US DOE Joint Genome Institute"/>
            <person name="Copeland A."/>
            <person name="Lucas S."/>
            <person name="Lapidus A."/>
            <person name="Barry K."/>
            <person name="Detter J.C."/>
            <person name="Glavina T."/>
            <person name="Hammon N."/>
            <person name="Israni S."/>
            <person name="Pitluck S."/>
            <person name="Chain P."/>
            <person name="Malfatti S."/>
            <person name="Shin M."/>
            <person name="Vergez L."/>
            <person name="Schmutz J."/>
            <person name="Larimer F."/>
            <person name="Land M."/>
            <person name="Kyrpides N."/>
            <person name="Ivanova N."/>
            <person name="Fredrickson J."/>
            <person name="Balkwill D."/>
            <person name="Romine M.F."/>
            <person name="Richardson P."/>
        </authorList>
    </citation>
    <scope>NUCLEOTIDE SEQUENCE [LARGE SCALE GENOMIC DNA]</scope>
    <source>
        <strain evidence="10">ATCC 700278 / DSM 12444 / CCUG 56034 / CIP 105152 / NBRC 16084 / F199</strain>
    </source>
</reference>